<comment type="similarity">
    <text evidence="3">Belongs to the SHE2 family.</text>
</comment>
<evidence type="ECO:0000256" key="3">
    <source>
        <dbReference type="ARBA" id="ARBA00005611"/>
    </source>
</evidence>
<dbReference type="Gene3D" id="1.20.200.20">
    <property type="entry name" value="She2 domain"/>
    <property type="match status" value="1"/>
</dbReference>
<dbReference type="EMBL" id="CP058607">
    <property type="protein sequence ID" value="QLG72591.1"/>
    <property type="molecule type" value="Genomic_DNA"/>
</dbReference>
<gene>
    <name evidence="10" type="ORF">HG535_0D02990</name>
</gene>
<evidence type="ECO:0000313" key="11">
    <source>
        <dbReference type="Proteomes" id="UP000509704"/>
    </source>
</evidence>
<dbReference type="SUPFAM" id="SSF116942">
    <property type="entry name" value="RNA-binding protein She2p"/>
    <property type="match status" value="1"/>
</dbReference>
<dbReference type="GO" id="GO:0005634">
    <property type="term" value="C:nucleus"/>
    <property type="evidence" value="ECO:0007669"/>
    <property type="project" value="UniProtKB-SubCell"/>
</dbReference>
<sequence>MTTVVATTGIVNNLHEICKVFAKYISDYIRFLNKFIGHLRKVATLRFERTTLIKYVKKLRFLHDTLTSYDVYSDINIDGETALANEILPMASFYLKIVELLDMLNFYLTQSLQKEIISKTLNNDLTLPEESISTIEDCYNHFVKFAEWMIESLDIGTPFLQIEVIQFAKKCAIEDNVDLESTNDIFLQEVAPVEDSEEYDNLSKEWSLLLEEKTLALDIHFVQILNHWSEKFDKKKDAK</sequence>
<feature type="domain" description="RNA binding protein She2" evidence="9">
    <location>
        <begin position="15"/>
        <end position="213"/>
    </location>
</feature>
<dbReference type="GO" id="GO:0003723">
    <property type="term" value="F:RNA binding"/>
    <property type="evidence" value="ECO:0007669"/>
    <property type="project" value="UniProtKB-KW"/>
</dbReference>
<dbReference type="AlphaFoldDB" id="A0A7H9B1S4"/>
<dbReference type="KEGG" id="zmk:HG535_0D02990"/>
<evidence type="ECO:0000256" key="7">
    <source>
        <dbReference type="ARBA" id="ARBA00022884"/>
    </source>
</evidence>
<dbReference type="GO" id="GO:0005737">
    <property type="term" value="C:cytoplasm"/>
    <property type="evidence" value="ECO:0007669"/>
    <property type="project" value="UniProtKB-SubCell"/>
</dbReference>
<protein>
    <recommendedName>
        <fullName evidence="9">RNA binding protein She2 domain-containing protein</fullName>
    </recommendedName>
</protein>
<keyword evidence="7" id="KW-0694">RNA-binding</keyword>
<proteinExistence type="inferred from homology"/>
<dbReference type="InterPro" id="IPR024261">
    <property type="entry name" value="RNA-bd_She2"/>
</dbReference>
<keyword evidence="5" id="KW-0963">Cytoplasm</keyword>
<dbReference type="Proteomes" id="UP000509704">
    <property type="component" value="Chromosome 4"/>
</dbReference>
<dbReference type="InterPro" id="IPR036827">
    <property type="entry name" value="She2_dom_sf"/>
</dbReference>
<dbReference type="RefSeq" id="XP_037144319.1">
    <property type="nucleotide sequence ID" value="XM_037288424.1"/>
</dbReference>
<keyword evidence="4" id="KW-0813">Transport</keyword>
<accession>A0A7H9B1S4</accession>
<keyword evidence="11" id="KW-1185">Reference proteome</keyword>
<evidence type="ECO:0000259" key="9">
    <source>
        <dbReference type="Pfam" id="PF11435"/>
    </source>
</evidence>
<evidence type="ECO:0000256" key="1">
    <source>
        <dbReference type="ARBA" id="ARBA00004123"/>
    </source>
</evidence>
<comment type="subcellular location">
    <subcellularLocation>
        <location evidence="2">Cytoplasm</location>
    </subcellularLocation>
    <subcellularLocation>
        <location evidence="1">Nucleus</location>
    </subcellularLocation>
</comment>
<dbReference type="GeneID" id="59236315"/>
<organism evidence="10 11">
    <name type="scientific">Zygotorulaspora mrakii</name>
    <name type="common">Zygosaccharomyces mrakii</name>
    <dbReference type="NCBI Taxonomy" id="42260"/>
    <lineage>
        <taxon>Eukaryota</taxon>
        <taxon>Fungi</taxon>
        <taxon>Dikarya</taxon>
        <taxon>Ascomycota</taxon>
        <taxon>Saccharomycotina</taxon>
        <taxon>Saccharomycetes</taxon>
        <taxon>Saccharomycetales</taxon>
        <taxon>Saccharomycetaceae</taxon>
        <taxon>Zygotorulaspora</taxon>
    </lineage>
</organism>
<evidence type="ECO:0000256" key="5">
    <source>
        <dbReference type="ARBA" id="ARBA00022490"/>
    </source>
</evidence>
<name>A0A7H9B1S4_ZYGMR</name>
<keyword evidence="8" id="KW-0539">Nucleus</keyword>
<evidence type="ECO:0000256" key="2">
    <source>
        <dbReference type="ARBA" id="ARBA00004496"/>
    </source>
</evidence>
<reference evidence="10 11" key="1">
    <citation type="submission" date="2020-07" db="EMBL/GenBank/DDBJ databases">
        <title>The yeast mating-type switching endonuclease HO is a domesticated member of an unorthodox homing genetic element family.</title>
        <authorList>
            <person name="Coughlan A.Y."/>
            <person name="Lombardi L."/>
            <person name="Braun-Galleani S."/>
            <person name="Martos A.R."/>
            <person name="Galeote V."/>
            <person name="Bigey F."/>
            <person name="Dequin S."/>
            <person name="Byrne K.P."/>
            <person name="Wolfe K.H."/>
        </authorList>
    </citation>
    <scope>NUCLEOTIDE SEQUENCE [LARGE SCALE GENOMIC DNA]</scope>
    <source>
        <strain evidence="10 11">NRRL Y-6702</strain>
    </source>
</reference>
<dbReference type="Pfam" id="PF11435">
    <property type="entry name" value="She2p"/>
    <property type="match status" value="1"/>
</dbReference>
<dbReference type="GO" id="GO:0051028">
    <property type="term" value="P:mRNA transport"/>
    <property type="evidence" value="ECO:0007669"/>
    <property type="project" value="UniProtKB-KW"/>
</dbReference>
<evidence type="ECO:0000256" key="8">
    <source>
        <dbReference type="ARBA" id="ARBA00023242"/>
    </source>
</evidence>
<evidence type="ECO:0000256" key="4">
    <source>
        <dbReference type="ARBA" id="ARBA00022448"/>
    </source>
</evidence>
<evidence type="ECO:0000256" key="6">
    <source>
        <dbReference type="ARBA" id="ARBA00022816"/>
    </source>
</evidence>
<evidence type="ECO:0000313" key="10">
    <source>
        <dbReference type="EMBL" id="QLG72591.1"/>
    </source>
</evidence>
<dbReference type="OrthoDB" id="4041888at2759"/>
<keyword evidence="6" id="KW-0509">mRNA transport</keyword>